<reference evidence="10" key="1">
    <citation type="submission" date="2020-06" db="EMBL/GenBank/DDBJ databases">
        <authorList>
            <person name="Li T."/>
            <person name="Hu X."/>
            <person name="Zhang T."/>
            <person name="Song X."/>
            <person name="Zhang H."/>
            <person name="Dai N."/>
            <person name="Sheng W."/>
            <person name="Hou X."/>
            <person name="Wei L."/>
        </authorList>
    </citation>
    <scope>NUCLEOTIDE SEQUENCE</scope>
    <source>
        <strain evidence="10">K16</strain>
        <tissue evidence="10">Leaf</tissue>
    </source>
</reference>
<evidence type="ECO:0000256" key="6">
    <source>
        <dbReference type="ARBA" id="ARBA00023242"/>
    </source>
</evidence>
<evidence type="ECO:0000259" key="9">
    <source>
        <dbReference type="PROSITE" id="PS51005"/>
    </source>
</evidence>
<comment type="similarity">
    <text evidence="1">Belongs to the short-chain dehydrogenases/reductases (SDR) family.</text>
</comment>
<evidence type="ECO:0000256" key="8">
    <source>
        <dbReference type="SAM" id="Phobius"/>
    </source>
</evidence>
<dbReference type="PROSITE" id="PS51005">
    <property type="entry name" value="NAC"/>
    <property type="match status" value="1"/>
</dbReference>
<keyword evidence="8" id="KW-0472">Membrane</keyword>
<dbReference type="PRINTS" id="PR00080">
    <property type="entry name" value="SDRFAMILY"/>
</dbReference>
<dbReference type="InterPro" id="IPR020904">
    <property type="entry name" value="Sc_DH/Rdtase_CS"/>
</dbReference>
<gene>
    <name evidence="10" type="ORF">Sango_0491300</name>
</gene>
<dbReference type="FunFam" id="3.40.50.720:FF:000084">
    <property type="entry name" value="Short-chain dehydrogenase reductase"/>
    <property type="match status" value="1"/>
</dbReference>
<dbReference type="InterPro" id="IPR045309">
    <property type="entry name" value="ABA2-like"/>
</dbReference>
<protein>
    <submittedName>
        <fullName evidence="10">Secoisolariciresinol dehydrogenase</fullName>
    </submittedName>
</protein>
<dbReference type="InterPro" id="IPR036291">
    <property type="entry name" value="NAD(P)-bd_dom_sf"/>
</dbReference>
<comment type="caution">
    <text evidence="10">The sequence shown here is derived from an EMBL/GenBank/DDBJ whole genome shotgun (WGS) entry which is preliminary data.</text>
</comment>
<feature type="region of interest" description="Disordered" evidence="7">
    <location>
        <begin position="313"/>
        <end position="334"/>
    </location>
</feature>
<keyword evidence="3" id="KW-0805">Transcription regulation</keyword>
<dbReference type="GO" id="GO:0003677">
    <property type="term" value="F:DNA binding"/>
    <property type="evidence" value="ECO:0007669"/>
    <property type="project" value="UniProtKB-KW"/>
</dbReference>
<dbReference type="PRINTS" id="PR00081">
    <property type="entry name" value="GDHRDH"/>
</dbReference>
<dbReference type="GO" id="GO:0016616">
    <property type="term" value="F:oxidoreductase activity, acting on the CH-OH group of donors, NAD or NADP as acceptor"/>
    <property type="evidence" value="ECO:0007669"/>
    <property type="project" value="InterPro"/>
</dbReference>
<evidence type="ECO:0000256" key="1">
    <source>
        <dbReference type="ARBA" id="ARBA00006484"/>
    </source>
</evidence>
<dbReference type="CDD" id="cd05326">
    <property type="entry name" value="secoisolariciresinol-DH_like_SDR_c"/>
    <property type="match status" value="1"/>
</dbReference>
<keyword evidence="11" id="KW-1185">Reference proteome</keyword>
<keyword evidence="4" id="KW-0238">DNA-binding</keyword>
<evidence type="ECO:0000313" key="10">
    <source>
        <dbReference type="EMBL" id="KAK4409103.1"/>
    </source>
</evidence>
<evidence type="ECO:0000313" key="11">
    <source>
        <dbReference type="Proteomes" id="UP001289374"/>
    </source>
</evidence>
<dbReference type="SUPFAM" id="SSF51735">
    <property type="entry name" value="NAD(P)-binding Rossmann-fold domains"/>
    <property type="match status" value="1"/>
</dbReference>
<organism evidence="10 11">
    <name type="scientific">Sesamum angolense</name>
    <dbReference type="NCBI Taxonomy" id="2727404"/>
    <lineage>
        <taxon>Eukaryota</taxon>
        <taxon>Viridiplantae</taxon>
        <taxon>Streptophyta</taxon>
        <taxon>Embryophyta</taxon>
        <taxon>Tracheophyta</taxon>
        <taxon>Spermatophyta</taxon>
        <taxon>Magnoliopsida</taxon>
        <taxon>eudicotyledons</taxon>
        <taxon>Gunneridae</taxon>
        <taxon>Pentapetalae</taxon>
        <taxon>asterids</taxon>
        <taxon>lamiids</taxon>
        <taxon>Lamiales</taxon>
        <taxon>Pedaliaceae</taxon>
        <taxon>Sesamum</taxon>
    </lineage>
</organism>
<evidence type="ECO:0000256" key="7">
    <source>
        <dbReference type="SAM" id="MobiDB-lite"/>
    </source>
</evidence>
<dbReference type="InterPro" id="IPR003441">
    <property type="entry name" value="NAC-dom"/>
</dbReference>
<evidence type="ECO:0000256" key="4">
    <source>
        <dbReference type="ARBA" id="ARBA00023125"/>
    </source>
</evidence>
<dbReference type="Proteomes" id="UP001289374">
    <property type="component" value="Unassembled WGS sequence"/>
</dbReference>
<dbReference type="PANTHER" id="PTHR43180">
    <property type="entry name" value="3-OXOACYL-(ACYL-CARRIER-PROTEIN) REDUCTASE (AFU_ORTHOLOGUE AFUA_6G11210)"/>
    <property type="match status" value="1"/>
</dbReference>
<dbReference type="InterPro" id="IPR036093">
    <property type="entry name" value="NAC_dom_sf"/>
</dbReference>
<feature type="transmembrane region" description="Helical" evidence="8">
    <location>
        <begin position="454"/>
        <end position="480"/>
    </location>
</feature>
<dbReference type="EMBL" id="JACGWL010000002">
    <property type="protein sequence ID" value="KAK4409103.1"/>
    <property type="molecule type" value="Genomic_DNA"/>
</dbReference>
<accession>A0AAE1XC60</accession>
<reference evidence="10" key="2">
    <citation type="journal article" date="2024" name="Plant">
        <title>Genomic evolution and insights into agronomic trait innovations of Sesamum species.</title>
        <authorList>
            <person name="Miao H."/>
            <person name="Wang L."/>
            <person name="Qu L."/>
            <person name="Liu H."/>
            <person name="Sun Y."/>
            <person name="Le M."/>
            <person name="Wang Q."/>
            <person name="Wei S."/>
            <person name="Zheng Y."/>
            <person name="Lin W."/>
            <person name="Duan Y."/>
            <person name="Cao H."/>
            <person name="Xiong S."/>
            <person name="Wang X."/>
            <person name="Wei L."/>
            <person name="Li C."/>
            <person name="Ma Q."/>
            <person name="Ju M."/>
            <person name="Zhao R."/>
            <person name="Li G."/>
            <person name="Mu C."/>
            <person name="Tian Q."/>
            <person name="Mei H."/>
            <person name="Zhang T."/>
            <person name="Gao T."/>
            <person name="Zhang H."/>
        </authorList>
    </citation>
    <scope>NUCLEOTIDE SEQUENCE</scope>
    <source>
        <strain evidence="10">K16</strain>
    </source>
</reference>
<keyword evidence="8" id="KW-1133">Transmembrane helix</keyword>
<dbReference type="Gene3D" id="3.40.50.720">
    <property type="entry name" value="NAD(P)-binding Rossmann-like Domain"/>
    <property type="match status" value="1"/>
</dbReference>
<keyword evidence="2" id="KW-0560">Oxidoreductase</keyword>
<dbReference type="Pfam" id="PF13561">
    <property type="entry name" value="adh_short_C2"/>
    <property type="match status" value="1"/>
</dbReference>
<evidence type="ECO:0000256" key="5">
    <source>
        <dbReference type="ARBA" id="ARBA00023163"/>
    </source>
</evidence>
<dbReference type="PROSITE" id="PS00061">
    <property type="entry name" value="ADH_SHORT"/>
    <property type="match status" value="1"/>
</dbReference>
<keyword evidence="6" id="KW-0539">Nucleus</keyword>
<proteinExistence type="inferred from homology"/>
<dbReference type="GO" id="GO:0006355">
    <property type="term" value="P:regulation of DNA-templated transcription"/>
    <property type="evidence" value="ECO:0007669"/>
    <property type="project" value="InterPro"/>
</dbReference>
<keyword evidence="8" id="KW-0812">Transmembrane</keyword>
<name>A0AAE1XC60_9LAMI</name>
<dbReference type="Pfam" id="PF02365">
    <property type="entry name" value="NAM"/>
    <property type="match status" value="1"/>
</dbReference>
<dbReference type="PANTHER" id="PTHR43180:SF30">
    <property type="entry name" value="MOMILACTONE A SYNTHASE"/>
    <property type="match status" value="1"/>
</dbReference>
<keyword evidence="5" id="KW-0804">Transcription</keyword>
<dbReference type="AlphaFoldDB" id="A0AAE1XC60"/>
<sequence>MVETSSAVPLQNLFFTLPTTHLSIKKPIRKRASKGLFFFVPIIGEEMDENERKLGSFARNNTSISMEISIAEASSMFPGFRFSPTDEELIQYYLRKKLQGSDEGVEVIPEVDICRHEPWDLPAQAIIQSDNEWFFFSSRGRKYPNGSQSKRATESGYWKATGKERSVKSGSNVIGTKRTLVFHTGRAPKGQRTEWIMHEYCTSEKSQVSDIIAMEGKNSVSACMRASIVFYCGNHFHCTRSNVAVDAMVVCRLRKNSEFHLNDNLKKNSIKDLPAVNNSMTGLSCGEQSGMVDGAKPVDSCSKDCTSSYNSHSVEQVDSGAESDDKTPSDFSQDGCSSLKKDCADEEDCYADIMKDDIVKLDEHSGLSPVPVIKPKSELRNNQATVSLLPFQGTANRRLRLRRHRIESYQEGQMEIYKFVKQNIPIEGGPDLNTWQRPESLIHNFTTKKIKFPFFLLLLMSICQSLILGISTFCVFKSVWYQKCCLKHRYTRKVETLEGKRNMAKCLFSWDRFVLYQAGACIIVSKSWDGLSMSAKRKSSCDQTYLPEKNRIFKAVKVSRSCSSESHGKQFSPVRRSQELHTEQPVMFLQRNFLYCGRLEGKVALITGGAGGLGSVTAKLFHEHGAKVLIADAQDDKGRLICQNLSPERASFIHCDVTSESDIQNAVKTAVSTYGKLDIMFNNAGILDPVIPNILNYSQADFEHVLRVNVVGAFLGTKHAARFMKQAKRGSIINTGSVCSVIGGVATHGYASSKHAVLGLTRNTAVELGRYGIRVNCVSPYVFPSSMSRGLLGRDEDDPVHDIGSNLEGVSLKPEDVAEAVVYLASDESRYVSGHNLVLDGGFTVMNSALTMFNK</sequence>
<evidence type="ECO:0000256" key="2">
    <source>
        <dbReference type="ARBA" id="ARBA00023002"/>
    </source>
</evidence>
<dbReference type="Gene3D" id="2.170.150.80">
    <property type="entry name" value="NAC domain"/>
    <property type="match status" value="1"/>
</dbReference>
<evidence type="ECO:0000256" key="3">
    <source>
        <dbReference type="ARBA" id="ARBA00023015"/>
    </source>
</evidence>
<dbReference type="SUPFAM" id="SSF101941">
    <property type="entry name" value="NAC domain"/>
    <property type="match status" value="1"/>
</dbReference>
<feature type="domain" description="NAC" evidence="9">
    <location>
        <begin position="76"/>
        <end position="256"/>
    </location>
</feature>
<dbReference type="InterPro" id="IPR002347">
    <property type="entry name" value="SDR_fam"/>
</dbReference>